<dbReference type="Gene3D" id="2.60.120.260">
    <property type="entry name" value="Galactose-binding domain-like"/>
    <property type="match status" value="1"/>
</dbReference>
<dbReference type="Pfam" id="PF22666">
    <property type="entry name" value="Glyco_hydro_2_N2"/>
    <property type="match status" value="1"/>
</dbReference>
<dbReference type="InterPro" id="IPR053161">
    <property type="entry name" value="Ulvan_degrading_GH"/>
</dbReference>
<dbReference type="PANTHER" id="PTHR36848">
    <property type="entry name" value="DNA-BINDING PROTEIN (PUTATIVE SECRETED PROTEIN)-RELATED"/>
    <property type="match status" value="1"/>
</dbReference>
<dbReference type="GO" id="GO:0004553">
    <property type="term" value="F:hydrolase activity, hydrolyzing O-glycosyl compounds"/>
    <property type="evidence" value="ECO:0007669"/>
    <property type="project" value="UniProtKB-ARBA"/>
</dbReference>
<protein>
    <submittedName>
        <fullName evidence="3">Glycosyl hydrolase</fullName>
    </submittedName>
</protein>
<dbReference type="RefSeq" id="WP_315602727.1">
    <property type="nucleotide sequence ID" value="NZ_CP130318.1"/>
</dbReference>
<dbReference type="InterPro" id="IPR008979">
    <property type="entry name" value="Galactose-bd-like_sf"/>
</dbReference>
<evidence type="ECO:0000259" key="2">
    <source>
        <dbReference type="Pfam" id="PF22666"/>
    </source>
</evidence>
<dbReference type="InterPro" id="IPR054593">
    <property type="entry name" value="Beta-mannosidase-like_N2"/>
</dbReference>
<keyword evidence="1 3" id="KW-0378">Hydrolase</keyword>
<dbReference type="EMBL" id="CP130318">
    <property type="protein sequence ID" value="WNQ08960.1"/>
    <property type="molecule type" value="Genomic_DNA"/>
</dbReference>
<dbReference type="Proteomes" id="UP001305702">
    <property type="component" value="Chromosome"/>
</dbReference>
<dbReference type="AlphaFoldDB" id="A0AA96LAU3"/>
<reference evidence="3 4" key="1">
    <citation type="submission" date="2022-02" db="EMBL/GenBank/DDBJ databases">
        <title>Paenibacillus sp. MBLB1776 Whole Genome Shotgun Sequencing.</title>
        <authorList>
            <person name="Hwang C.Y."/>
            <person name="Cho E.-S."/>
            <person name="Seo M.-J."/>
        </authorList>
    </citation>
    <scope>NUCLEOTIDE SEQUENCE [LARGE SCALE GENOMIC DNA]</scope>
    <source>
        <strain evidence="3 4">MBLB1776</strain>
    </source>
</reference>
<organism evidence="3 4">
    <name type="scientific">Paenibacillus aurantius</name>
    <dbReference type="NCBI Taxonomy" id="2918900"/>
    <lineage>
        <taxon>Bacteria</taxon>
        <taxon>Bacillati</taxon>
        <taxon>Bacillota</taxon>
        <taxon>Bacilli</taxon>
        <taxon>Bacillales</taxon>
        <taxon>Paenibacillaceae</taxon>
        <taxon>Paenibacillus</taxon>
    </lineage>
</organism>
<name>A0AA96LAU3_9BACL</name>
<proteinExistence type="predicted"/>
<evidence type="ECO:0000256" key="1">
    <source>
        <dbReference type="ARBA" id="ARBA00022801"/>
    </source>
</evidence>
<feature type="domain" description="Beta-mannosidase-like galactose-binding" evidence="2">
    <location>
        <begin position="733"/>
        <end position="805"/>
    </location>
</feature>
<accession>A0AA96LAU3</accession>
<sequence>MTSIPLEKQFLDPSEEYTPIPFWFWNDEITEKELVRQMGDFADKGVTGFVIHPRMGIPETLPYLSDAYLSLVHTAVKEAAARNMQVILYDEAMYPSGSAEGKVVEGNPEYASRGLIMREVTATQPVHLPSFLEAGDSLVSVQAVRKAPDGSLDPAETVLLRPSGGSVSLEGLEGGEWTILLFIETFTKGTIRGIHFGEDDGEANAPASADLLNPVATAKFIRLTHEAYYERLQSYFGTTVIAMFTDEPDIMGRGHRRGLKAWTRDFLTLFIGKGNREEDLPLLWLEDPAGRASSVRSRHRKAVQERLVSAYYKPLSEWCEEHGIALTGHPAGSDEIGLLELFQIPGQDVVWRWVAPENSLGVEGRHSTAAKCSSDAARHRGRRRNLNEVFGVCGPNNGWDLSAGDMKWYLDWLFVRGVNLICPHAFYYSVDGPRRYNERPPDVGPNNIWWPHYSLISRYIKRMSWLMTDSPNTTSLAILCREDEMPWRIAKPLYESQREFNYLEEALLRDVSIIQDGRIHLADNAYSIVLVEEDLGLTPETVRRLDEFSLQGGTIIRLRKGGDEDRVSLERASAISEPDEVVSVLDKLIGPTVLLTPRNARLRVSHVMKEGQPFFLLVNEGEEAYEGTVTLPVIGKAEAWKAWRGEITGVPAVSADDSGLTLPVELGRRESILYRILPDEDPVISAAKKSPRPPSIEHLQEGWMAEAPSFPTAPPSLGSWSGLEKLKHVSGTVTYRNSFDRERGAQDEGIRLDLGEVGEIAEVRVNGQEAGVLLWAPYRLDITPYLKSGRNELEIRVTNSLANRLDESPLPAGLIGPVVLETYR</sequence>
<evidence type="ECO:0000313" key="3">
    <source>
        <dbReference type="EMBL" id="WNQ08960.1"/>
    </source>
</evidence>
<dbReference type="PANTHER" id="PTHR36848:SF2">
    <property type="entry name" value="SECRETED PROTEIN"/>
    <property type="match status" value="1"/>
</dbReference>
<dbReference type="SUPFAM" id="SSF49785">
    <property type="entry name" value="Galactose-binding domain-like"/>
    <property type="match status" value="1"/>
</dbReference>
<evidence type="ECO:0000313" key="4">
    <source>
        <dbReference type="Proteomes" id="UP001305702"/>
    </source>
</evidence>
<dbReference type="NCBIfam" id="NF045579">
    <property type="entry name" value="rhamnoside_JR"/>
    <property type="match status" value="1"/>
</dbReference>
<gene>
    <name evidence="3" type="ORF">MJA45_15015</name>
</gene>
<dbReference type="KEGG" id="paun:MJA45_15015"/>
<keyword evidence="4" id="KW-1185">Reference proteome</keyword>